<keyword evidence="3" id="KW-0732">Signal</keyword>
<evidence type="ECO:0000313" key="5">
    <source>
        <dbReference type="Proteomes" id="UP001152320"/>
    </source>
</evidence>
<protein>
    <recommendedName>
        <fullName evidence="6">Ig-like domain-containing protein</fullName>
    </recommendedName>
</protein>
<proteinExistence type="predicted"/>
<evidence type="ECO:0000313" key="4">
    <source>
        <dbReference type="EMBL" id="KAJ8030548.1"/>
    </source>
</evidence>
<feature type="compositionally biased region" description="Low complexity" evidence="1">
    <location>
        <begin position="421"/>
        <end position="435"/>
    </location>
</feature>
<feature type="region of interest" description="Disordered" evidence="1">
    <location>
        <begin position="418"/>
        <end position="442"/>
    </location>
</feature>
<gene>
    <name evidence="4" type="ORF">HOLleu_27001</name>
</gene>
<keyword evidence="2" id="KW-1133">Transmembrane helix</keyword>
<reference evidence="4" key="1">
    <citation type="submission" date="2021-10" db="EMBL/GenBank/DDBJ databases">
        <title>Tropical sea cucumber genome reveals ecological adaptation and Cuvierian tubules defense mechanism.</title>
        <authorList>
            <person name="Chen T."/>
        </authorList>
    </citation>
    <scope>NUCLEOTIDE SEQUENCE</scope>
    <source>
        <strain evidence="4">Nanhai2018</strain>
        <tissue evidence="4">Muscle</tissue>
    </source>
</reference>
<evidence type="ECO:0000256" key="3">
    <source>
        <dbReference type="SAM" id="SignalP"/>
    </source>
</evidence>
<evidence type="ECO:0000256" key="2">
    <source>
        <dbReference type="SAM" id="Phobius"/>
    </source>
</evidence>
<accession>A0A9Q1BPW9</accession>
<feature type="transmembrane region" description="Helical" evidence="2">
    <location>
        <begin position="315"/>
        <end position="339"/>
    </location>
</feature>
<dbReference type="Proteomes" id="UP001152320">
    <property type="component" value="Chromosome 13"/>
</dbReference>
<feature type="chain" id="PRO_5040262897" description="Ig-like domain-containing protein" evidence="3">
    <location>
        <begin position="26"/>
        <end position="486"/>
    </location>
</feature>
<evidence type="ECO:0000256" key="1">
    <source>
        <dbReference type="SAM" id="MobiDB-lite"/>
    </source>
</evidence>
<organism evidence="4 5">
    <name type="scientific">Holothuria leucospilota</name>
    <name type="common">Black long sea cucumber</name>
    <name type="synonym">Mertensiothuria leucospilota</name>
    <dbReference type="NCBI Taxonomy" id="206669"/>
    <lineage>
        <taxon>Eukaryota</taxon>
        <taxon>Metazoa</taxon>
        <taxon>Echinodermata</taxon>
        <taxon>Eleutherozoa</taxon>
        <taxon>Echinozoa</taxon>
        <taxon>Holothuroidea</taxon>
        <taxon>Aspidochirotacea</taxon>
        <taxon>Aspidochirotida</taxon>
        <taxon>Holothuriidae</taxon>
        <taxon>Holothuria</taxon>
    </lineage>
</organism>
<dbReference type="EMBL" id="JAIZAY010000013">
    <property type="protein sequence ID" value="KAJ8030548.1"/>
    <property type="molecule type" value="Genomic_DNA"/>
</dbReference>
<keyword evidence="2" id="KW-0812">Transmembrane</keyword>
<dbReference type="AlphaFoldDB" id="A0A9Q1BPW9"/>
<keyword evidence="2" id="KW-0472">Membrane</keyword>
<evidence type="ECO:0008006" key="6">
    <source>
        <dbReference type="Google" id="ProtNLM"/>
    </source>
</evidence>
<sequence length="486" mass="53163">MAGECLCGKIVGFFATLFMISLGESQNLIFELEDRQFQEVIFPGDVTVAMICEITNVTTAEVEVTIDGKIVANNSGQGNCLKFVISRIDGNDNVKLTCSVRYYRGGNSLAVTENKTLILNVSNRDHSCFRNGTSVNQPYQVGDVLLLSCYCRVTEPCIWTETAEGSLQGRALTTVEEKIYNNKKISRIIVGPFNSSGINTLRYDCSHGPTTKERCSVGPAKNSATDFILSPTVRSDVPLKCEVTEVFSERPGPFGEIVSLTTVGSHNAYYSTESFHFTLSETKESTTFSSTKPTNKSLLDLKNSSKTDDIDGSTIALIIASAGVFVLLIVFALSIVLLFKARRYKKSKMTSTDDKEAEEVVTPNVKVDSHGYEGDKSDDALELYKNGDFTHCGIGVAHVVDNIDIDKTYGTEAQVPASQPLDNDLYANDGNYGNDGNDEDDDEMFQTADTSDYAVPVALMKNNMQGELAEAVALYAKVKRHVSMME</sequence>
<name>A0A9Q1BPW9_HOLLE</name>
<feature type="signal peptide" evidence="3">
    <location>
        <begin position="1"/>
        <end position="25"/>
    </location>
</feature>
<keyword evidence="5" id="KW-1185">Reference proteome</keyword>
<comment type="caution">
    <text evidence="4">The sequence shown here is derived from an EMBL/GenBank/DDBJ whole genome shotgun (WGS) entry which is preliminary data.</text>
</comment>